<dbReference type="PROSITE" id="PS51669">
    <property type="entry name" value="4FE4S_MOW_BIS_MGD"/>
    <property type="match status" value="1"/>
</dbReference>
<dbReference type="eggNOG" id="COG0243">
    <property type="taxonomic scope" value="Bacteria"/>
</dbReference>
<dbReference type="NCBIfam" id="TIGR01409">
    <property type="entry name" value="TAT_signal_seq"/>
    <property type="match status" value="1"/>
</dbReference>
<dbReference type="Gene3D" id="3.30.2070.10">
    <property type="entry name" value="Formate dehydrogenase/DMSO reductase"/>
    <property type="match status" value="1"/>
</dbReference>
<evidence type="ECO:0000256" key="3">
    <source>
        <dbReference type="ARBA" id="ARBA00022729"/>
    </source>
</evidence>
<dbReference type="Pfam" id="PF01568">
    <property type="entry name" value="Molydop_binding"/>
    <property type="match status" value="1"/>
</dbReference>
<dbReference type="Gene3D" id="3.40.50.740">
    <property type="match status" value="1"/>
</dbReference>
<dbReference type="EMBL" id="CP003108">
    <property type="protein sequence ID" value="AET68624.1"/>
    <property type="molecule type" value="Genomic_DNA"/>
</dbReference>
<dbReference type="Gene3D" id="2.40.40.20">
    <property type="match status" value="1"/>
</dbReference>
<dbReference type="Proteomes" id="UP000006346">
    <property type="component" value="Chromosome"/>
</dbReference>
<dbReference type="AlphaFoldDB" id="G7W6I6"/>
<organism evidence="8 9">
    <name type="scientific">Desulfosporosinus orientis (strain ATCC 19365 / DSM 765 / NCIMB 8382 / VKM B-1628 / Singapore I)</name>
    <name type="common">Desulfotomaculum orientis</name>
    <dbReference type="NCBI Taxonomy" id="768706"/>
    <lineage>
        <taxon>Bacteria</taxon>
        <taxon>Bacillati</taxon>
        <taxon>Bacillota</taxon>
        <taxon>Clostridia</taxon>
        <taxon>Eubacteriales</taxon>
        <taxon>Desulfitobacteriaceae</taxon>
        <taxon>Desulfosporosinus</taxon>
    </lineage>
</organism>
<reference evidence="9" key="1">
    <citation type="submission" date="2011-11" db="EMBL/GenBank/DDBJ databases">
        <title>Complete sequence of Desulfosporosinus orientis DSM 765.</title>
        <authorList>
            <person name="Lucas S."/>
            <person name="Han J."/>
            <person name="Lapidus A."/>
            <person name="Cheng J.-F."/>
            <person name="Goodwin L."/>
            <person name="Pitluck S."/>
            <person name="Peters L."/>
            <person name="Ovchinnikova G."/>
            <person name="Teshima H."/>
            <person name="Detter J.C."/>
            <person name="Han C."/>
            <person name="Tapia R."/>
            <person name="Land M."/>
            <person name="Hauser L."/>
            <person name="Kyrpides N."/>
            <person name="Ivanova N."/>
            <person name="Pagani I."/>
            <person name="Pester M."/>
            <person name="Spring S."/>
            <person name="Ollivier B."/>
            <person name="Rattei T."/>
            <person name="Klenk H.-P."/>
            <person name="Wagner M."/>
            <person name="Loy A."/>
            <person name="Woyke T."/>
        </authorList>
    </citation>
    <scope>NUCLEOTIDE SEQUENCE [LARGE SCALE GENOMIC DNA]</scope>
    <source>
        <strain evidence="9">ATCC 19365 / DSM 765 / NCIMB 8382 / VKM B-1628</strain>
    </source>
</reference>
<keyword evidence="4" id="KW-0560">Oxidoreductase</keyword>
<dbReference type="CDD" id="cd02785">
    <property type="entry name" value="MopB_CT_4"/>
    <property type="match status" value="1"/>
</dbReference>
<dbReference type="GO" id="GO:0043546">
    <property type="term" value="F:molybdopterin cofactor binding"/>
    <property type="evidence" value="ECO:0007669"/>
    <property type="project" value="InterPro"/>
</dbReference>
<dbReference type="PANTHER" id="PTHR43742">
    <property type="entry name" value="TRIMETHYLAMINE-N-OXIDE REDUCTASE"/>
    <property type="match status" value="1"/>
</dbReference>
<dbReference type="STRING" id="768706.Desor_3107"/>
<dbReference type="PANTHER" id="PTHR43742:SF6">
    <property type="entry name" value="OXIDOREDUCTASE YYAE-RELATED"/>
    <property type="match status" value="1"/>
</dbReference>
<dbReference type="InterPro" id="IPR006963">
    <property type="entry name" value="Mopterin_OxRdtase_4Fe-4S_dom"/>
</dbReference>
<accession>G7W6I6</accession>
<dbReference type="InterPro" id="IPR006657">
    <property type="entry name" value="MoPterin_dinucl-bd_dom"/>
</dbReference>
<dbReference type="GO" id="GO:0046872">
    <property type="term" value="F:metal ion binding"/>
    <property type="evidence" value="ECO:0007669"/>
    <property type="project" value="UniProtKB-KW"/>
</dbReference>
<protein>
    <submittedName>
        <fullName evidence="8">Anaerobic dehydrogenase, typically selenocysteine-containing</fullName>
    </submittedName>
</protein>
<dbReference type="InterPro" id="IPR009010">
    <property type="entry name" value="Asp_de-COase-like_dom_sf"/>
</dbReference>
<dbReference type="SUPFAM" id="SSF53706">
    <property type="entry name" value="Formate dehydrogenase/DMSO reductase, domains 1-3"/>
    <property type="match status" value="1"/>
</dbReference>
<name>G7W6I6_DESOD</name>
<dbReference type="InterPro" id="IPR006656">
    <property type="entry name" value="Mopterin_OxRdtase"/>
</dbReference>
<keyword evidence="5" id="KW-0408">Iron</keyword>
<evidence type="ECO:0000256" key="1">
    <source>
        <dbReference type="ARBA" id="ARBA00010312"/>
    </source>
</evidence>
<dbReference type="Pfam" id="PF00384">
    <property type="entry name" value="Molybdopterin"/>
    <property type="match status" value="1"/>
</dbReference>
<dbReference type="InterPro" id="IPR006311">
    <property type="entry name" value="TAT_signal"/>
</dbReference>
<dbReference type="Gene3D" id="3.40.228.10">
    <property type="entry name" value="Dimethylsulfoxide Reductase, domain 2"/>
    <property type="match status" value="1"/>
</dbReference>
<evidence type="ECO:0000256" key="5">
    <source>
        <dbReference type="ARBA" id="ARBA00023004"/>
    </source>
</evidence>
<dbReference type="SUPFAM" id="SSF50692">
    <property type="entry name" value="ADC-like"/>
    <property type="match status" value="1"/>
</dbReference>
<dbReference type="RefSeq" id="WP_014185432.1">
    <property type="nucleotide sequence ID" value="NC_016584.1"/>
</dbReference>
<feature type="domain" description="4Fe-4S Mo/W bis-MGD-type" evidence="7">
    <location>
        <begin position="41"/>
        <end position="98"/>
    </location>
</feature>
<keyword evidence="3" id="KW-0732">Signal</keyword>
<comment type="similarity">
    <text evidence="1">Belongs to the prokaryotic molybdopterin-containing oxidoreductase family.</text>
</comment>
<evidence type="ECO:0000256" key="2">
    <source>
        <dbReference type="ARBA" id="ARBA00022723"/>
    </source>
</evidence>
<dbReference type="InterPro" id="IPR041945">
    <property type="entry name" value="DmsA_C"/>
</dbReference>
<dbReference type="GO" id="GO:0016491">
    <property type="term" value="F:oxidoreductase activity"/>
    <property type="evidence" value="ECO:0007669"/>
    <property type="project" value="UniProtKB-KW"/>
</dbReference>
<dbReference type="SMART" id="SM00926">
    <property type="entry name" value="Molybdop_Fe4S4"/>
    <property type="match status" value="1"/>
</dbReference>
<reference evidence="8 9" key="2">
    <citation type="journal article" date="2012" name="J. Bacteriol.">
        <title>Complete genome sequences of Desulfosporosinus orientis DSM765T, Desulfosporosinus youngiae DSM17734T, Desulfosporosinus meridiei DSM13257T, and Desulfosporosinus acidiphilus DSM22704T.</title>
        <authorList>
            <person name="Pester M."/>
            <person name="Brambilla E."/>
            <person name="Alazard D."/>
            <person name="Rattei T."/>
            <person name="Weinmaier T."/>
            <person name="Han J."/>
            <person name="Lucas S."/>
            <person name="Lapidus A."/>
            <person name="Cheng J.F."/>
            <person name="Goodwin L."/>
            <person name="Pitluck S."/>
            <person name="Peters L."/>
            <person name="Ovchinnikova G."/>
            <person name="Teshima H."/>
            <person name="Detter J.C."/>
            <person name="Han C.S."/>
            <person name="Tapia R."/>
            <person name="Land M.L."/>
            <person name="Hauser L."/>
            <person name="Kyrpides N.C."/>
            <person name="Ivanova N.N."/>
            <person name="Pagani I."/>
            <person name="Huntmann M."/>
            <person name="Wei C.L."/>
            <person name="Davenport K.W."/>
            <person name="Daligault H."/>
            <person name="Chain P.S."/>
            <person name="Chen A."/>
            <person name="Mavromatis K."/>
            <person name="Markowitz V."/>
            <person name="Szeto E."/>
            <person name="Mikhailova N."/>
            <person name="Pati A."/>
            <person name="Wagner M."/>
            <person name="Woyke T."/>
            <person name="Ollivier B."/>
            <person name="Klenk H.P."/>
            <person name="Spring S."/>
            <person name="Loy A."/>
        </authorList>
    </citation>
    <scope>NUCLEOTIDE SEQUENCE [LARGE SCALE GENOMIC DNA]</scope>
    <source>
        <strain evidence="9">ATCC 19365 / DSM 765 / NCIMB 8382 / VKM B-1628</strain>
    </source>
</reference>
<dbReference type="GO" id="GO:0051536">
    <property type="term" value="F:iron-sulfur cluster binding"/>
    <property type="evidence" value="ECO:0007669"/>
    <property type="project" value="UniProtKB-KW"/>
</dbReference>
<gene>
    <name evidence="8" type="ordered locus">Desor_3107</name>
</gene>
<dbReference type="InterPro" id="IPR050612">
    <property type="entry name" value="Prok_Mopterin_Oxidored"/>
</dbReference>
<dbReference type="PATRIC" id="fig|768706.3.peg.3126"/>
<proteinExistence type="inferred from homology"/>
<dbReference type="Gene3D" id="3.40.50.12440">
    <property type="match status" value="2"/>
</dbReference>
<evidence type="ECO:0000313" key="8">
    <source>
        <dbReference type="EMBL" id="AET68624.1"/>
    </source>
</evidence>
<keyword evidence="6" id="KW-0411">Iron-sulfur</keyword>
<dbReference type="HOGENOM" id="CLU_000422_13_3_9"/>
<evidence type="ECO:0000256" key="6">
    <source>
        <dbReference type="ARBA" id="ARBA00023014"/>
    </source>
</evidence>
<keyword evidence="2" id="KW-0479">Metal-binding</keyword>
<dbReference type="InterPro" id="IPR019546">
    <property type="entry name" value="TAT_signal_bac_arc"/>
</dbReference>
<evidence type="ECO:0000256" key="4">
    <source>
        <dbReference type="ARBA" id="ARBA00023002"/>
    </source>
</evidence>
<dbReference type="PROSITE" id="PS51318">
    <property type="entry name" value="TAT"/>
    <property type="match status" value="1"/>
</dbReference>
<keyword evidence="9" id="KW-1185">Reference proteome</keyword>
<evidence type="ECO:0000259" key="7">
    <source>
        <dbReference type="PROSITE" id="PS51669"/>
    </source>
</evidence>
<evidence type="ECO:0000313" key="9">
    <source>
        <dbReference type="Proteomes" id="UP000006346"/>
    </source>
</evidence>
<sequence length="785" mass="87848">MEISRRNFIKASGGVTALGIVGITPFTDWIRPASAEGEGQEKIAYTFHPPNCGGRCSYKCTVRDGKLVKLEPNDWPDMAQKKCCLRGLSEIERNYSPDRLKTPLKRVGERGEGKFVAISWDEALKTVTDKFTEMIEKYGAKSILLGQSSNVQYPFNSLAALLGFQNPSLAFAGIDLAQASGMTMVMGVNDTGTNEITDWVNSNMVILVGNNLLETSLTDSAFFFEAKEKGTKMVCIDPCYSTTASKCDQWISIRPGTDSALYLGMINLILNNQWYDADYISKYTSAPFLIRQDNKAIMREGDKYLVWDKNSNSAKPSDTPGITPALEGEYTVNGVTVKTVLTGFIEHVKDYTPAWASQVTEIPEQVITDLTKEYALGGPAAIQWGVGGPDKWYNSDTTGRLGTMVAGLTGNIGRVGGGTGRATNHMTNYAHFAAFSMPPWPLPPQFQSAPAEVTSSAEYPMKPTSVKGYFFQGNTLHQFLTNMNETIKWVKSLEFIVGVDNQQCDSINYADIVLPACSFLESEYDIAYLTADRNHVLLQEKVLEPLFESKSDFQIEQEIAKRMGLDQYLPKTPEEFARNSLKSPDPMFKGISIEGLKANKYVLKLNVPNTPFVGYLDHKFGTQSGKIELYNEVFIENNCAFPIWEEPNEATPSNPLFKKYPLMLGTPHSRFRAHSTFSNSRWINQILNEPIIRINPKDAQARGISNNDFIEVFNDRGRFQCRCNIVNDMRPGMIQIPEGWWSRYFKQGDLQEVTNSNLNPRGEKLFFNKVIPYLDTLVEVKRVEG</sequence>
<dbReference type="KEGG" id="dor:Desor_3107"/>